<evidence type="ECO:0000313" key="2">
    <source>
        <dbReference type="Proteomes" id="UP000037891"/>
    </source>
</evidence>
<organism evidence="1 2">
    <name type="scientific">Pseudomonas syringae pv. cilantro</name>
    <dbReference type="NCBI Taxonomy" id="81035"/>
    <lineage>
        <taxon>Bacteria</taxon>
        <taxon>Pseudomonadati</taxon>
        <taxon>Pseudomonadota</taxon>
        <taxon>Gammaproteobacteria</taxon>
        <taxon>Pseudomonadales</taxon>
        <taxon>Pseudomonadaceae</taxon>
        <taxon>Pseudomonas</taxon>
        <taxon>Pseudomonas syringae</taxon>
    </lineage>
</organism>
<name>A0A0N0X7T2_PSESX</name>
<sequence>MTLPWVMAVDQRRAWQKLLPVAQAIICASTEKCHGDSQPGGL</sequence>
<protein>
    <submittedName>
        <fullName evidence="1">Uncharacterized protein</fullName>
    </submittedName>
</protein>
<dbReference type="AlphaFoldDB" id="A0A0N0X7T2"/>
<reference evidence="1 2" key="1">
    <citation type="submission" date="2015-07" db="EMBL/GenBank/DDBJ databases">
        <authorList>
            <person name="Noorani M."/>
        </authorList>
    </citation>
    <scope>NUCLEOTIDE SEQUENCE [LARGE SCALE GENOMIC DNA]</scope>
    <source>
        <strain evidence="1 2">0788_9</strain>
    </source>
</reference>
<dbReference type="Proteomes" id="UP000037891">
    <property type="component" value="Unassembled WGS sequence"/>
</dbReference>
<proteinExistence type="predicted"/>
<dbReference type="PATRIC" id="fig|81035.3.peg.2831"/>
<gene>
    <name evidence="1" type="ORF">ABJ99_2644</name>
</gene>
<reference evidence="1 2" key="2">
    <citation type="submission" date="2015-10" db="EMBL/GenBank/DDBJ databases">
        <title>Comparative genomics and high-throughput reverse genetic screens identify a new phytobacterial MAMP and an Arabidopsis receptor required for immune elicitation.</title>
        <authorList>
            <person name="Mott G.A."/>
            <person name="Thakur S."/>
            <person name="Wang P.W."/>
            <person name="Desveaux D."/>
            <person name="Guttman D.S."/>
        </authorList>
    </citation>
    <scope>NUCLEOTIDE SEQUENCE [LARGE SCALE GENOMIC DNA]</scope>
    <source>
        <strain evidence="1 2">0788_9</strain>
    </source>
</reference>
<dbReference type="EMBL" id="LGLN01000078">
    <property type="protein sequence ID" value="KPC25548.1"/>
    <property type="molecule type" value="Genomic_DNA"/>
</dbReference>
<accession>A0A0N0X7T2</accession>
<evidence type="ECO:0000313" key="1">
    <source>
        <dbReference type="EMBL" id="KPC25548.1"/>
    </source>
</evidence>
<comment type="caution">
    <text evidence="1">The sequence shown here is derived from an EMBL/GenBank/DDBJ whole genome shotgun (WGS) entry which is preliminary data.</text>
</comment>